<proteinExistence type="predicted"/>
<accession>A0A1Q8QB73</accession>
<organism evidence="1 2">
    <name type="scientific">Desulfosporosinus metallidurans</name>
    <dbReference type="NCBI Taxonomy" id="1888891"/>
    <lineage>
        <taxon>Bacteria</taxon>
        <taxon>Bacillati</taxon>
        <taxon>Bacillota</taxon>
        <taxon>Clostridia</taxon>
        <taxon>Eubacteriales</taxon>
        <taxon>Desulfitobacteriaceae</taxon>
        <taxon>Desulfosporosinus</taxon>
    </lineage>
</organism>
<dbReference type="EMBL" id="MLBF01000185">
    <property type="protein sequence ID" value="OLN24589.1"/>
    <property type="molecule type" value="Genomic_DNA"/>
</dbReference>
<evidence type="ECO:0000313" key="2">
    <source>
        <dbReference type="Proteomes" id="UP000186102"/>
    </source>
</evidence>
<reference evidence="1 2" key="1">
    <citation type="submission" date="2016-09" db="EMBL/GenBank/DDBJ databases">
        <title>Complete genome of Desulfosporosinus sp. OL.</title>
        <authorList>
            <person name="Mardanov A."/>
            <person name="Beletsky A."/>
            <person name="Panova A."/>
            <person name="Karnachuk O."/>
            <person name="Ravin N."/>
        </authorList>
    </citation>
    <scope>NUCLEOTIDE SEQUENCE [LARGE SCALE GENOMIC DNA]</scope>
    <source>
        <strain evidence="1 2">OL</strain>
    </source>
</reference>
<sequence>MMALIFCTASYSGVFGVKLGELAVHVAVHPARTADDAQEIEIGHHPDRAGH</sequence>
<dbReference type="AlphaFoldDB" id="A0A1Q8QB73"/>
<evidence type="ECO:0000313" key="1">
    <source>
        <dbReference type="EMBL" id="OLN24589.1"/>
    </source>
</evidence>
<gene>
    <name evidence="1" type="ORF">DSOL_5426</name>
</gene>
<keyword evidence="2" id="KW-1185">Reference proteome</keyword>
<protein>
    <submittedName>
        <fullName evidence="1">Uncharacterized protein</fullName>
    </submittedName>
</protein>
<dbReference type="Proteomes" id="UP000186102">
    <property type="component" value="Unassembled WGS sequence"/>
</dbReference>
<name>A0A1Q8QB73_9FIRM</name>
<comment type="caution">
    <text evidence="1">The sequence shown here is derived from an EMBL/GenBank/DDBJ whole genome shotgun (WGS) entry which is preliminary data.</text>
</comment>